<evidence type="ECO:0000256" key="1">
    <source>
        <dbReference type="SAM" id="MobiDB-lite"/>
    </source>
</evidence>
<sequence length="91" mass="10063">MRTPVNSRKRNRSAPEADSERKKVNVASLTSLDSEKEKRPVSKAIRNLVNSSKSKKNSDLKSSRPKGETNSVSVNSEIHVAEVHFTAGEMI</sequence>
<dbReference type="Proteomes" id="UP000828390">
    <property type="component" value="Unassembled WGS sequence"/>
</dbReference>
<accession>A0A9D4M210</accession>
<reference evidence="2" key="1">
    <citation type="journal article" date="2019" name="bioRxiv">
        <title>The Genome of the Zebra Mussel, Dreissena polymorpha: A Resource for Invasive Species Research.</title>
        <authorList>
            <person name="McCartney M.A."/>
            <person name="Auch B."/>
            <person name="Kono T."/>
            <person name="Mallez S."/>
            <person name="Zhang Y."/>
            <person name="Obille A."/>
            <person name="Becker A."/>
            <person name="Abrahante J.E."/>
            <person name="Garbe J."/>
            <person name="Badalamenti J.P."/>
            <person name="Herman A."/>
            <person name="Mangelson H."/>
            <person name="Liachko I."/>
            <person name="Sullivan S."/>
            <person name="Sone E.D."/>
            <person name="Koren S."/>
            <person name="Silverstein K.A.T."/>
            <person name="Beckman K.B."/>
            <person name="Gohl D.M."/>
        </authorList>
    </citation>
    <scope>NUCLEOTIDE SEQUENCE</scope>
    <source>
        <strain evidence="2">Duluth1</strain>
        <tissue evidence="2">Whole animal</tissue>
    </source>
</reference>
<protein>
    <submittedName>
        <fullName evidence="2">Uncharacterized protein</fullName>
    </submittedName>
</protein>
<dbReference type="AlphaFoldDB" id="A0A9D4M210"/>
<dbReference type="EMBL" id="JAIWYP010000002">
    <property type="protein sequence ID" value="KAH3867762.1"/>
    <property type="molecule type" value="Genomic_DNA"/>
</dbReference>
<gene>
    <name evidence="2" type="ORF">DPMN_030897</name>
</gene>
<feature type="region of interest" description="Disordered" evidence="1">
    <location>
        <begin position="1"/>
        <end position="75"/>
    </location>
</feature>
<feature type="compositionally biased region" description="Basic and acidic residues" evidence="1">
    <location>
        <begin position="13"/>
        <end position="23"/>
    </location>
</feature>
<reference evidence="2" key="2">
    <citation type="submission" date="2020-11" db="EMBL/GenBank/DDBJ databases">
        <authorList>
            <person name="McCartney M.A."/>
            <person name="Auch B."/>
            <person name="Kono T."/>
            <person name="Mallez S."/>
            <person name="Becker A."/>
            <person name="Gohl D.M."/>
            <person name="Silverstein K.A.T."/>
            <person name="Koren S."/>
            <person name="Bechman K.B."/>
            <person name="Herman A."/>
            <person name="Abrahante J.E."/>
            <person name="Garbe J."/>
        </authorList>
    </citation>
    <scope>NUCLEOTIDE SEQUENCE</scope>
    <source>
        <strain evidence="2">Duluth1</strain>
        <tissue evidence="2">Whole animal</tissue>
    </source>
</reference>
<feature type="compositionally biased region" description="Basic and acidic residues" evidence="1">
    <location>
        <begin position="56"/>
        <end position="67"/>
    </location>
</feature>
<name>A0A9D4M210_DREPO</name>
<evidence type="ECO:0000313" key="2">
    <source>
        <dbReference type="EMBL" id="KAH3867762.1"/>
    </source>
</evidence>
<evidence type="ECO:0000313" key="3">
    <source>
        <dbReference type="Proteomes" id="UP000828390"/>
    </source>
</evidence>
<keyword evidence="3" id="KW-1185">Reference proteome</keyword>
<comment type="caution">
    <text evidence="2">The sequence shown here is derived from an EMBL/GenBank/DDBJ whole genome shotgun (WGS) entry which is preliminary data.</text>
</comment>
<proteinExistence type="predicted"/>
<organism evidence="2 3">
    <name type="scientific">Dreissena polymorpha</name>
    <name type="common">Zebra mussel</name>
    <name type="synonym">Mytilus polymorpha</name>
    <dbReference type="NCBI Taxonomy" id="45954"/>
    <lineage>
        <taxon>Eukaryota</taxon>
        <taxon>Metazoa</taxon>
        <taxon>Spiralia</taxon>
        <taxon>Lophotrochozoa</taxon>
        <taxon>Mollusca</taxon>
        <taxon>Bivalvia</taxon>
        <taxon>Autobranchia</taxon>
        <taxon>Heteroconchia</taxon>
        <taxon>Euheterodonta</taxon>
        <taxon>Imparidentia</taxon>
        <taxon>Neoheterodontei</taxon>
        <taxon>Myida</taxon>
        <taxon>Dreissenoidea</taxon>
        <taxon>Dreissenidae</taxon>
        <taxon>Dreissena</taxon>
    </lineage>
</organism>